<dbReference type="Proteomes" id="UP001162483">
    <property type="component" value="Unassembled WGS sequence"/>
</dbReference>
<feature type="compositionally biased region" description="Basic and acidic residues" evidence="1">
    <location>
        <begin position="1"/>
        <end position="10"/>
    </location>
</feature>
<gene>
    <name evidence="2" type="ORF">SPARVUS_LOCUS7017649</name>
</gene>
<feature type="compositionally biased region" description="Polar residues" evidence="1">
    <location>
        <begin position="19"/>
        <end position="29"/>
    </location>
</feature>
<organism evidence="2 3">
    <name type="scientific">Staurois parvus</name>
    <dbReference type="NCBI Taxonomy" id="386267"/>
    <lineage>
        <taxon>Eukaryota</taxon>
        <taxon>Metazoa</taxon>
        <taxon>Chordata</taxon>
        <taxon>Craniata</taxon>
        <taxon>Vertebrata</taxon>
        <taxon>Euteleostomi</taxon>
        <taxon>Amphibia</taxon>
        <taxon>Batrachia</taxon>
        <taxon>Anura</taxon>
        <taxon>Neobatrachia</taxon>
        <taxon>Ranoidea</taxon>
        <taxon>Ranidae</taxon>
        <taxon>Staurois</taxon>
    </lineage>
</organism>
<dbReference type="EMBL" id="CATNWA010014280">
    <property type="protein sequence ID" value="CAI9569911.1"/>
    <property type="molecule type" value="Genomic_DNA"/>
</dbReference>
<reference evidence="2" key="1">
    <citation type="submission" date="2023-05" db="EMBL/GenBank/DDBJ databases">
        <authorList>
            <person name="Stuckert A."/>
        </authorList>
    </citation>
    <scope>NUCLEOTIDE SEQUENCE</scope>
</reference>
<name>A0ABN9DFF3_9NEOB</name>
<accession>A0ABN9DFF3</accession>
<evidence type="ECO:0000313" key="3">
    <source>
        <dbReference type="Proteomes" id="UP001162483"/>
    </source>
</evidence>
<proteinExistence type="predicted"/>
<feature type="region of interest" description="Disordered" evidence="1">
    <location>
        <begin position="1"/>
        <end position="65"/>
    </location>
</feature>
<evidence type="ECO:0000256" key="1">
    <source>
        <dbReference type="SAM" id="MobiDB-lite"/>
    </source>
</evidence>
<comment type="caution">
    <text evidence="2">The sequence shown here is derived from an EMBL/GenBank/DDBJ whole genome shotgun (WGS) entry which is preliminary data.</text>
</comment>
<sequence length="65" mass="7175">MAKVEEETPRSDFLPPQGEVSSPMPSQDSGGMLRVIQSMESPMRGNQLVFDGEDIPDNRITGLIR</sequence>
<protein>
    <submittedName>
        <fullName evidence="2">Uncharacterized protein</fullName>
    </submittedName>
</protein>
<evidence type="ECO:0000313" key="2">
    <source>
        <dbReference type="EMBL" id="CAI9569911.1"/>
    </source>
</evidence>
<keyword evidence="3" id="KW-1185">Reference proteome</keyword>